<evidence type="ECO:0000313" key="2">
    <source>
        <dbReference type="EMBL" id="PZA13750.1"/>
    </source>
</evidence>
<evidence type="ECO:0008006" key="4">
    <source>
        <dbReference type="Google" id="ProtNLM"/>
    </source>
</evidence>
<dbReference type="OrthoDB" id="7997311at2"/>
<reference evidence="2 3" key="1">
    <citation type="submission" date="2018-06" db="EMBL/GenBank/DDBJ databases">
        <title>Draft Whole-Genome Sequence of the purple photosynthetic bacterium Rhodospeudomonas palustris XCP.</title>
        <authorList>
            <person name="Rayyan A."/>
            <person name="Meyer T.E."/>
            <person name="Kyndt J.A."/>
        </authorList>
    </citation>
    <scope>NUCLEOTIDE SEQUENCE [LARGE SCALE GENOMIC DNA]</scope>
    <source>
        <strain evidence="2 3">XCP</strain>
    </source>
</reference>
<name>A0A323UQ09_RHOPL</name>
<dbReference type="RefSeq" id="WP_110784239.1">
    <property type="nucleotide sequence ID" value="NZ_QKQS01000003.1"/>
</dbReference>
<protein>
    <recommendedName>
        <fullName evidence="4">TonB C-terminal domain-containing protein</fullName>
    </recommendedName>
</protein>
<keyword evidence="1" id="KW-0732">Signal</keyword>
<proteinExistence type="predicted"/>
<dbReference type="EMBL" id="QKQS01000003">
    <property type="protein sequence ID" value="PZA13750.1"/>
    <property type="molecule type" value="Genomic_DNA"/>
</dbReference>
<feature type="signal peptide" evidence="1">
    <location>
        <begin position="1"/>
        <end position="27"/>
    </location>
</feature>
<dbReference type="PIRSF" id="PIRSF034077">
    <property type="entry name" value="UCP034077"/>
    <property type="match status" value="1"/>
</dbReference>
<dbReference type="Gene3D" id="3.30.1150.10">
    <property type="match status" value="1"/>
</dbReference>
<comment type="caution">
    <text evidence="2">The sequence shown here is derived from an EMBL/GenBank/DDBJ whole genome shotgun (WGS) entry which is preliminary data.</text>
</comment>
<sequence>MLPRRLIAVAVALIAGAIGLTVRPASAQNAPIDNLNGLFSALKQCWRPPRLPAGDPGMQITVRVSFTRSGEILGKPRITFESPEAGRDDSLAYRVAVMEALQRCTPLPFTPSMGGAVAGRPFTLRFDDRRQIPKPTEKRAWLITTTS</sequence>
<gene>
    <name evidence="2" type="ORF">DNX69_01430</name>
</gene>
<evidence type="ECO:0000256" key="1">
    <source>
        <dbReference type="SAM" id="SignalP"/>
    </source>
</evidence>
<dbReference type="Proteomes" id="UP000248134">
    <property type="component" value="Unassembled WGS sequence"/>
</dbReference>
<feature type="chain" id="PRO_5016312127" description="TonB C-terminal domain-containing protein" evidence="1">
    <location>
        <begin position="28"/>
        <end position="147"/>
    </location>
</feature>
<dbReference type="SUPFAM" id="SSF74653">
    <property type="entry name" value="TolA/TonB C-terminal domain"/>
    <property type="match status" value="1"/>
</dbReference>
<organism evidence="2 3">
    <name type="scientific">Rhodopseudomonas palustris</name>
    <dbReference type="NCBI Taxonomy" id="1076"/>
    <lineage>
        <taxon>Bacteria</taxon>
        <taxon>Pseudomonadati</taxon>
        <taxon>Pseudomonadota</taxon>
        <taxon>Alphaproteobacteria</taxon>
        <taxon>Hyphomicrobiales</taxon>
        <taxon>Nitrobacteraceae</taxon>
        <taxon>Rhodopseudomonas</taxon>
    </lineage>
</organism>
<dbReference type="InterPro" id="IPR014587">
    <property type="entry name" value="UCP034077"/>
</dbReference>
<evidence type="ECO:0000313" key="3">
    <source>
        <dbReference type="Proteomes" id="UP000248134"/>
    </source>
</evidence>
<dbReference type="AlphaFoldDB" id="A0A323UQ09"/>
<accession>A0A323UQ09</accession>